<dbReference type="InterPro" id="IPR036237">
    <property type="entry name" value="Xyl_isomerase-like_sf"/>
</dbReference>
<sequence length="326" mass="37503">MRFGFACKLLDDNGKQPYTNKSLSYAHFSKLSQTEQQEKLVLVVTHNLTSLLEMIRHVGRLRTDLRMFRITSELLPLFTHPMVTRMYLQTHMTKLTDTMLATCGAAARRLGVRLSFHPGQFTVLASDRPDVMLNSINEMEYHAYCAQAMGYGRKFQDFKINIHLSGRRGATGFRDAYSRLSDHCRKMITVENDEYTSSIEDCLELADICPVVLDIHHHWVMTNEYIQPTDDRVQRVIDSWRGVRPVAHYSVSRPEFIPSTGLPDQNKLEAKSASLRAHSDYYHNDSVNEWALSFEQFDLMCESKAKNLARTKLALFKGNSAQIWSK</sequence>
<organism evidence="7 8">
    <name type="scientific">Erwinia phage pEa_SNUABM_7</name>
    <dbReference type="NCBI Taxonomy" id="2866695"/>
    <lineage>
        <taxon>Viruses</taxon>
        <taxon>Duplodnaviria</taxon>
        <taxon>Heunggongvirae</taxon>
        <taxon>Uroviricota</taxon>
        <taxon>Caudoviricetes</taxon>
        <taxon>Snuvirus</taxon>
        <taxon>Snuvirus SNUABM7</taxon>
    </lineage>
</organism>
<proteinExistence type="predicted"/>
<dbReference type="GO" id="GO:0004519">
    <property type="term" value="F:endonuclease activity"/>
    <property type="evidence" value="ECO:0007669"/>
    <property type="project" value="UniProtKB-KW"/>
</dbReference>
<evidence type="ECO:0000256" key="2">
    <source>
        <dbReference type="ARBA" id="ARBA00022759"/>
    </source>
</evidence>
<keyword evidence="5" id="KW-0378">Hydrolase</keyword>
<dbReference type="GO" id="GO:0006289">
    <property type="term" value="P:nucleotide-excision repair"/>
    <property type="evidence" value="ECO:0007669"/>
    <property type="project" value="InterPro"/>
</dbReference>
<evidence type="ECO:0000256" key="3">
    <source>
        <dbReference type="ARBA" id="ARBA00022763"/>
    </source>
</evidence>
<keyword evidence="8" id="KW-1185">Reference proteome</keyword>
<dbReference type="PANTHER" id="PTHR31290">
    <property type="entry name" value="UV-DAMAGE ENDONUCLEASE"/>
    <property type="match status" value="1"/>
</dbReference>
<dbReference type="EMBL" id="MZ475896">
    <property type="protein sequence ID" value="QYW04964.1"/>
    <property type="molecule type" value="Genomic_DNA"/>
</dbReference>
<keyword evidence="6" id="KW-0234">DNA repair</keyword>
<keyword evidence="1" id="KW-0540">Nuclease</keyword>
<reference evidence="7" key="1">
    <citation type="submission" date="2021-06" db="EMBL/GenBank/DDBJ databases">
        <title>Complete genome sequence of Erwinia phage pEa_SNUABM_7.</title>
        <authorList>
            <person name="Kim S.G."/>
            <person name="Park S.C."/>
        </authorList>
    </citation>
    <scope>NUCLEOTIDE SEQUENCE</scope>
</reference>
<accession>A0AAE7WT90</accession>
<evidence type="ECO:0008006" key="9">
    <source>
        <dbReference type="Google" id="ProtNLM"/>
    </source>
</evidence>
<evidence type="ECO:0000313" key="8">
    <source>
        <dbReference type="Proteomes" id="UP000827609"/>
    </source>
</evidence>
<dbReference type="InterPro" id="IPR004601">
    <property type="entry name" value="UvdE"/>
</dbReference>
<dbReference type="GO" id="GO:0016787">
    <property type="term" value="F:hydrolase activity"/>
    <property type="evidence" value="ECO:0007669"/>
    <property type="project" value="UniProtKB-KW"/>
</dbReference>
<keyword evidence="3" id="KW-0227">DNA damage</keyword>
<protein>
    <recommendedName>
        <fullName evidence="9">UV damage repair endonuclease</fullName>
    </recommendedName>
</protein>
<evidence type="ECO:0000256" key="5">
    <source>
        <dbReference type="ARBA" id="ARBA00022801"/>
    </source>
</evidence>
<dbReference type="NCBIfam" id="TIGR00629">
    <property type="entry name" value="uvde"/>
    <property type="match status" value="1"/>
</dbReference>
<evidence type="ECO:0000256" key="6">
    <source>
        <dbReference type="ARBA" id="ARBA00023204"/>
    </source>
</evidence>
<evidence type="ECO:0000313" key="7">
    <source>
        <dbReference type="EMBL" id="QYW04964.1"/>
    </source>
</evidence>
<dbReference type="GO" id="GO:0009411">
    <property type="term" value="P:response to UV"/>
    <property type="evidence" value="ECO:0007669"/>
    <property type="project" value="InterPro"/>
</dbReference>
<dbReference type="PANTHER" id="PTHR31290:SF5">
    <property type="entry name" value="UV-DAMAGE ENDONUCLEASE"/>
    <property type="match status" value="1"/>
</dbReference>
<evidence type="ECO:0000256" key="4">
    <source>
        <dbReference type="ARBA" id="ARBA00022769"/>
    </source>
</evidence>
<gene>
    <name evidence="7" type="ORF">pEaSNUABM7_00296</name>
</gene>
<name>A0AAE7WT90_9CAUD</name>
<dbReference type="Gene3D" id="3.20.20.150">
    <property type="entry name" value="Divalent-metal-dependent TIM barrel enzymes"/>
    <property type="match status" value="1"/>
</dbReference>
<dbReference type="Proteomes" id="UP000827609">
    <property type="component" value="Segment"/>
</dbReference>
<keyword evidence="4" id="KW-0228">DNA excision</keyword>
<keyword evidence="2" id="KW-0255">Endonuclease</keyword>
<dbReference type="SUPFAM" id="SSF51658">
    <property type="entry name" value="Xylose isomerase-like"/>
    <property type="match status" value="1"/>
</dbReference>
<dbReference type="Pfam" id="PF03851">
    <property type="entry name" value="UvdE"/>
    <property type="match status" value="1"/>
</dbReference>
<evidence type="ECO:0000256" key="1">
    <source>
        <dbReference type="ARBA" id="ARBA00022722"/>
    </source>
</evidence>